<keyword evidence="4 5" id="KW-0472">Membrane</keyword>
<gene>
    <name evidence="7" type="ORF">AOXY_G30346</name>
</gene>
<dbReference type="GO" id="GO:0048240">
    <property type="term" value="P:sperm capacitation"/>
    <property type="evidence" value="ECO:0007669"/>
    <property type="project" value="TreeGrafter"/>
</dbReference>
<dbReference type="GO" id="GO:0097228">
    <property type="term" value="C:sperm principal piece"/>
    <property type="evidence" value="ECO:0007669"/>
    <property type="project" value="TreeGrafter"/>
</dbReference>
<evidence type="ECO:0000256" key="5">
    <source>
        <dbReference type="SAM" id="Phobius"/>
    </source>
</evidence>
<dbReference type="PANTHER" id="PTHR47077">
    <property type="entry name" value="ION_TRANS DOMAIN-CONTAINING PROTEIN"/>
    <property type="match status" value="1"/>
</dbReference>
<feature type="transmembrane region" description="Helical" evidence="5">
    <location>
        <begin position="91"/>
        <end position="114"/>
    </location>
</feature>
<keyword evidence="2 5" id="KW-0812">Transmembrane</keyword>
<dbReference type="PANTHER" id="PTHR47077:SF1">
    <property type="entry name" value="CATION CHANNEL SPERM-ASSOCIATED PROTEIN 4"/>
    <property type="match status" value="1"/>
</dbReference>
<feature type="transmembrane region" description="Helical" evidence="5">
    <location>
        <begin position="126"/>
        <end position="145"/>
    </location>
</feature>
<dbReference type="Gene3D" id="1.20.120.350">
    <property type="entry name" value="Voltage-gated potassium channels. Chain C"/>
    <property type="match status" value="1"/>
</dbReference>
<feature type="transmembrane region" description="Helical" evidence="5">
    <location>
        <begin position="250"/>
        <end position="275"/>
    </location>
</feature>
<feature type="domain" description="Ion transport" evidence="6">
    <location>
        <begin position="60"/>
        <end position="281"/>
    </location>
</feature>
<evidence type="ECO:0000256" key="1">
    <source>
        <dbReference type="ARBA" id="ARBA00004141"/>
    </source>
</evidence>
<dbReference type="Gene3D" id="1.10.287.70">
    <property type="match status" value="1"/>
</dbReference>
<evidence type="ECO:0000256" key="2">
    <source>
        <dbReference type="ARBA" id="ARBA00022692"/>
    </source>
</evidence>
<organism evidence="7 8">
    <name type="scientific">Acipenser oxyrinchus oxyrinchus</name>
    <dbReference type="NCBI Taxonomy" id="40147"/>
    <lineage>
        <taxon>Eukaryota</taxon>
        <taxon>Metazoa</taxon>
        <taxon>Chordata</taxon>
        <taxon>Craniata</taxon>
        <taxon>Vertebrata</taxon>
        <taxon>Euteleostomi</taxon>
        <taxon>Actinopterygii</taxon>
        <taxon>Chondrostei</taxon>
        <taxon>Acipenseriformes</taxon>
        <taxon>Acipenseridae</taxon>
        <taxon>Acipenser</taxon>
    </lineage>
</organism>
<evidence type="ECO:0000313" key="8">
    <source>
        <dbReference type="Proteomes" id="UP001230051"/>
    </source>
</evidence>
<dbReference type="InterPro" id="IPR027359">
    <property type="entry name" value="Volt_channel_dom_sf"/>
</dbReference>
<dbReference type="Proteomes" id="UP001230051">
    <property type="component" value="Unassembled WGS sequence"/>
</dbReference>
<dbReference type="InterPro" id="IPR005821">
    <property type="entry name" value="Ion_trans_dom"/>
</dbReference>
<keyword evidence="3 5" id="KW-1133">Transmembrane helix</keyword>
<sequence>MENTTAFTRKNCEKRRKSSAAKDEPELEVIDFKEVLQVKDDQQVEKYVSHVLVGSLIDHMVYKMCILGLIIGNSIMIACQTNPYIAETYDTVFSVFEHMVLTVFIWAILVKWYYGFYIFWKDGWNILDFLIVLSLVLGPAVQVFMSSKVLRILRVLRVIRSIRGLTALRGIAMMVQVILQSIPDMANIFLLLVIFMLVFAVFGVTLFGADVPQSFGDLATAMYSLFICITQDGWMTIYKDFQAEGDGLKYGAAIYFFVFLTGGAFIFANLLVAVVTTNLELAMTEYEDVTDDKGTAPASTEKPEEDLVKDLEVVHLEQVIRETTMTRRQKPHRISSLENLTIVSFEQFCVVLEAIQKNRKDYRIIRQELNGIAEEVRGILFNREQEQEVIMRNKQVPMLNENLLMNEIASGKTGDMLSTLMMLEKANMIDSGGASPSLYQKGTVLQSVMKVKRMSM</sequence>
<keyword evidence="8" id="KW-1185">Reference proteome</keyword>
<feature type="transmembrane region" description="Helical" evidence="5">
    <location>
        <begin position="60"/>
        <end position="79"/>
    </location>
</feature>
<accession>A0AAD8CK53</accession>
<reference evidence="7" key="1">
    <citation type="submission" date="2022-02" db="EMBL/GenBank/DDBJ databases">
        <title>Atlantic sturgeon de novo genome assembly.</title>
        <authorList>
            <person name="Stock M."/>
            <person name="Klopp C."/>
            <person name="Guiguen Y."/>
            <person name="Cabau C."/>
            <person name="Parinello H."/>
            <person name="Santidrian Yebra-Pimentel E."/>
            <person name="Kuhl H."/>
            <person name="Dirks R.P."/>
            <person name="Guessner J."/>
            <person name="Wuertz S."/>
            <person name="Du K."/>
            <person name="Schartl M."/>
        </authorList>
    </citation>
    <scope>NUCLEOTIDE SEQUENCE</scope>
    <source>
        <strain evidence="7">STURGEONOMICS-FGT-2020</strain>
        <tissue evidence="7">Whole blood</tissue>
    </source>
</reference>
<comment type="subcellular location">
    <subcellularLocation>
        <location evidence="1">Membrane</location>
        <topology evidence="1">Multi-pass membrane protein</topology>
    </subcellularLocation>
</comment>
<dbReference type="GO" id="GO:0030317">
    <property type="term" value="P:flagellated sperm motility"/>
    <property type="evidence" value="ECO:0007669"/>
    <property type="project" value="InterPro"/>
</dbReference>
<feature type="transmembrane region" description="Helical" evidence="5">
    <location>
        <begin position="221"/>
        <end position="238"/>
    </location>
</feature>
<protein>
    <recommendedName>
        <fullName evidence="6">Ion transport domain-containing protein</fullName>
    </recommendedName>
</protein>
<feature type="transmembrane region" description="Helical" evidence="5">
    <location>
        <begin position="188"/>
        <end position="209"/>
    </location>
</feature>
<dbReference type="Pfam" id="PF00520">
    <property type="entry name" value="Ion_trans"/>
    <property type="match status" value="1"/>
</dbReference>
<dbReference type="GO" id="GO:0036128">
    <property type="term" value="C:CatSper complex"/>
    <property type="evidence" value="ECO:0007669"/>
    <property type="project" value="InterPro"/>
</dbReference>
<dbReference type="GO" id="GO:0005227">
    <property type="term" value="F:calcium-activated cation channel activity"/>
    <property type="evidence" value="ECO:0007669"/>
    <property type="project" value="InterPro"/>
</dbReference>
<name>A0AAD8CK53_ACIOX</name>
<dbReference type="AlphaFoldDB" id="A0AAD8CK53"/>
<dbReference type="GO" id="GO:0005245">
    <property type="term" value="F:voltage-gated calcium channel activity"/>
    <property type="evidence" value="ECO:0007669"/>
    <property type="project" value="TreeGrafter"/>
</dbReference>
<dbReference type="InterPro" id="IPR028744">
    <property type="entry name" value="CatSper4"/>
</dbReference>
<comment type="caution">
    <text evidence="7">The sequence shown here is derived from an EMBL/GenBank/DDBJ whole genome shotgun (WGS) entry which is preliminary data.</text>
</comment>
<evidence type="ECO:0000313" key="7">
    <source>
        <dbReference type="EMBL" id="KAK1153014.1"/>
    </source>
</evidence>
<evidence type="ECO:0000256" key="3">
    <source>
        <dbReference type="ARBA" id="ARBA00022989"/>
    </source>
</evidence>
<proteinExistence type="predicted"/>
<dbReference type="GO" id="GO:0001669">
    <property type="term" value="C:acrosomal vesicle"/>
    <property type="evidence" value="ECO:0007669"/>
    <property type="project" value="TreeGrafter"/>
</dbReference>
<evidence type="ECO:0000256" key="4">
    <source>
        <dbReference type="ARBA" id="ARBA00023136"/>
    </source>
</evidence>
<dbReference type="GO" id="GO:0006814">
    <property type="term" value="P:sodium ion transport"/>
    <property type="evidence" value="ECO:0007669"/>
    <property type="project" value="TreeGrafter"/>
</dbReference>
<dbReference type="EMBL" id="JAGXEW010000043">
    <property type="protein sequence ID" value="KAK1153014.1"/>
    <property type="molecule type" value="Genomic_DNA"/>
</dbReference>
<dbReference type="SUPFAM" id="SSF81324">
    <property type="entry name" value="Voltage-gated potassium channels"/>
    <property type="match status" value="1"/>
</dbReference>
<evidence type="ECO:0000259" key="6">
    <source>
        <dbReference type="Pfam" id="PF00520"/>
    </source>
</evidence>